<organism evidence="2">
    <name type="scientific">Perkinsus marinus (strain ATCC 50983 / TXsc)</name>
    <dbReference type="NCBI Taxonomy" id="423536"/>
    <lineage>
        <taxon>Eukaryota</taxon>
        <taxon>Sar</taxon>
        <taxon>Alveolata</taxon>
        <taxon>Perkinsozoa</taxon>
        <taxon>Perkinsea</taxon>
        <taxon>Perkinsida</taxon>
        <taxon>Perkinsidae</taxon>
        <taxon>Perkinsus</taxon>
    </lineage>
</organism>
<gene>
    <name evidence="1" type="ORF">Pmar_PMAR007312</name>
</gene>
<dbReference type="GeneID" id="9059037"/>
<name>C5K621_PERM5</name>
<dbReference type="EMBL" id="GG670840">
    <property type="protein sequence ID" value="EER20051.1"/>
    <property type="molecule type" value="Genomic_DNA"/>
</dbReference>
<evidence type="ECO:0000313" key="1">
    <source>
        <dbReference type="EMBL" id="EER20051.1"/>
    </source>
</evidence>
<proteinExistence type="predicted"/>
<dbReference type="Proteomes" id="UP000007800">
    <property type="component" value="Unassembled WGS sequence"/>
</dbReference>
<evidence type="ECO:0000313" key="2">
    <source>
        <dbReference type="Proteomes" id="UP000007800"/>
    </source>
</evidence>
<dbReference type="AlphaFoldDB" id="C5K621"/>
<keyword evidence="2" id="KW-1185">Reference proteome</keyword>
<accession>C5K621</accession>
<sequence>MKAYNGFINQTKIGCKDDVTLGEHDMQNITFLASGNDDLPHIEIGKKIPMRLDIDPRAGRTCSSTYEVPAPTTYTNPNIPAKFAIVVPVMCRIRQIGMSSSNTADKTMKRYQIPVNSTEAQ</sequence>
<protein>
    <submittedName>
        <fullName evidence="1">Uncharacterized protein</fullName>
    </submittedName>
</protein>
<dbReference type="InParanoid" id="C5K621"/>
<reference evidence="1 2" key="1">
    <citation type="submission" date="2008-07" db="EMBL/GenBank/DDBJ databases">
        <authorList>
            <person name="El-Sayed N."/>
            <person name="Caler E."/>
            <person name="Inman J."/>
            <person name="Amedeo P."/>
            <person name="Hass B."/>
            <person name="Wortman J."/>
        </authorList>
    </citation>
    <scope>NUCLEOTIDE SEQUENCE [LARGE SCALE GENOMIC DNA]</scope>
    <source>
        <strain evidence="2">ATCC 50983 / TXsc</strain>
    </source>
</reference>
<dbReference type="RefSeq" id="XP_002788255.1">
    <property type="nucleotide sequence ID" value="XM_002788209.1"/>
</dbReference>